<accession>A0A0F7K3G0</accession>
<organism evidence="9 10">
    <name type="scientific">Sedimenticola thiotaurini</name>
    <dbReference type="NCBI Taxonomy" id="1543721"/>
    <lineage>
        <taxon>Bacteria</taxon>
        <taxon>Pseudomonadati</taxon>
        <taxon>Pseudomonadota</taxon>
        <taxon>Gammaproteobacteria</taxon>
        <taxon>Chromatiales</taxon>
        <taxon>Sedimenticolaceae</taxon>
        <taxon>Sedimenticola</taxon>
    </lineage>
</organism>
<dbReference type="SFLD" id="SFLDS00029">
    <property type="entry name" value="Radical_SAM"/>
    <property type="match status" value="1"/>
</dbReference>
<evidence type="ECO:0000313" key="9">
    <source>
        <dbReference type="EMBL" id="AKH22367.1"/>
    </source>
</evidence>
<dbReference type="KEGG" id="seds:AAY24_17105"/>
<proteinExistence type="predicted"/>
<dbReference type="OrthoDB" id="6258756at2"/>
<dbReference type="PANTHER" id="PTHR30352:SF5">
    <property type="entry name" value="PYRUVATE FORMATE-LYASE 1-ACTIVATING ENZYME"/>
    <property type="match status" value="1"/>
</dbReference>
<sequence length="200" mass="22046">MENQQLSYVIGDSLYLNITDRCTLECAFCPKTQGVLQVHEYDLTLDHRPSSEEIIAAIDDPAAYKEVVFCGYGEPTLRLKVLLEVARYIKAHGGRVRVNTDGLANLANKRNVLPEMAECVDALSISLNAQNAEVYDRHCQPALVGSFEAMLDFVAKAPEYIADVTATAIDGLEGVDIEACRKLAEARGVKFRRRVLDVVG</sequence>
<dbReference type="Proteomes" id="UP000034410">
    <property type="component" value="Chromosome"/>
</dbReference>
<keyword evidence="4" id="KW-0949">S-adenosyl-L-methionine</keyword>
<dbReference type="GO" id="GO:0003824">
    <property type="term" value="F:catalytic activity"/>
    <property type="evidence" value="ECO:0007669"/>
    <property type="project" value="InterPro"/>
</dbReference>
<evidence type="ECO:0000256" key="2">
    <source>
        <dbReference type="ARBA" id="ARBA00022485"/>
    </source>
</evidence>
<evidence type="ECO:0000256" key="4">
    <source>
        <dbReference type="ARBA" id="ARBA00022691"/>
    </source>
</evidence>
<dbReference type="RefSeq" id="WP_046861436.1">
    <property type="nucleotide sequence ID" value="NZ_CP011412.1"/>
</dbReference>
<dbReference type="InterPro" id="IPR007197">
    <property type="entry name" value="rSAM"/>
</dbReference>
<keyword evidence="2" id="KW-0004">4Fe-4S</keyword>
<dbReference type="Pfam" id="PF04055">
    <property type="entry name" value="Radical_SAM"/>
    <property type="match status" value="1"/>
</dbReference>
<evidence type="ECO:0000256" key="5">
    <source>
        <dbReference type="ARBA" id="ARBA00022723"/>
    </source>
</evidence>
<dbReference type="GO" id="GO:0006006">
    <property type="term" value="P:glucose metabolic process"/>
    <property type="evidence" value="ECO:0007669"/>
    <property type="project" value="UniProtKB-KW"/>
</dbReference>
<dbReference type="NCBIfam" id="TIGR04038">
    <property type="entry name" value="tatD_link_rSAM"/>
    <property type="match status" value="1"/>
</dbReference>
<comment type="cofactor">
    <cofactor evidence="1">
        <name>[4Fe-4S] cluster</name>
        <dbReference type="ChEBI" id="CHEBI:49883"/>
    </cofactor>
</comment>
<evidence type="ECO:0000259" key="8">
    <source>
        <dbReference type="PROSITE" id="PS51918"/>
    </source>
</evidence>
<gene>
    <name evidence="9" type="ORF">AAY24_17105</name>
</gene>
<dbReference type="InterPro" id="IPR013785">
    <property type="entry name" value="Aldolase_TIM"/>
</dbReference>
<reference evidence="9 10" key="1">
    <citation type="journal article" date="2015" name="Genome Announc.">
        <title>Complete Genome Sequence of Sedimenticola thiotaurini Strain SIP-G1, a Polyphosphate- and Polyhydroxyalkanoate-Accumulating Sulfur-Oxidizing Gammaproteobacterium Isolated from Salt Marsh Sediments.</title>
        <authorList>
            <person name="Flood B.E."/>
            <person name="Jones D.S."/>
            <person name="Bailey J.V."/>
        </authorList>
    </citation>
    <scope>NUCLEOTIDE SEQUENCE [LARGE SCALE GENOMIC DNA]</scope>
    <source>
        <strain evidence="9 10">SIP-G1</strain>
    </source>
</reference>
<dbReference type="GO" id="GO:0046872">
    <property type="term" value="F:metal ion binding"/>
    <property type="evidence" value="ECO:0007669"/>
    <property type="project" value="UniProtKB-KW"/>
</dbReference>
<dbReference type="AlphaFoldDB" id="A0A0F7K3G0"/>
<evidence type="ECO:0000256" key="1">
    <source>
        <dbReference type="ARBA" id="ARBA00001966"/>
    </source>
</evidence>
<keyword evidence="5" id="KW-0479">Metal-binding</keyword>
<dbReference type="PROSITE" id="PS51918">
    <property type="entry name" value="RADICAL_SAM"/>
    <property type="match status" value="1"/>
</dbReference>
<evidence type="ECO:0000256" key="6">
    <source>
        <dbReference type="ARBA" id="ARBA00023004"/>
    </source>
</evidence>
<dbReference type="EMBL" id="CP011412">
    <property type="protein sequence ID" value="AKH22367.1"/>
    <property type="molecule type" value="Genomic_DNA"/>
</dbReference>
<dbReference type="InterPro" id="IPR023821">
    <property type="entry name" value="rSAM_TatD-assoc"/>
</dbReference>
<evidence type="ECO:0000256" key="7">
    <source>
        <dbReference type="ARBA" id="ARBA00023014"/>
    </source>
</evidence>
<keyword evidence="3" id="KW-0119">Carbohydrate metabolism</keyword>
<dbReference type="PANTHER" id="PTHR30352">
    <property type="entry name" value="PYRUVATE FORMATE-LYASE-ACTIVATING ENZYME"/>
    <property type="match status" value="1"/>
</dbReference>
<dbReference type="CDD" id="cd01335">
    <property type="entry name" value="Radical_SAM"/>
    <property type="match status" value="1"/>
</dbReference>
<feature type="domain" description="Radical SAM core" evidence="8">
    <location>
        <begin position="8"/>
        <end position="200"/>
    </location>
</feature>
<name>A0A0F7K3G0_9GAMM</name>
<dbReference type="GO" id="GO:0051539">
    <property type="term" value="F:4 iron, 4 sulfur cluster binding"/>
    <property type="evidence" value="ECO:0007669"/>
    <property type="project" value="UniProtKB-KW"/>
</dbReference>
<dbReference type="Gene3D" id="3.20.20.70">
    <property type="entry name" value="Aldolase class I"/>
    <property type="match status" value="1"/>
</dbReference>
<dbReference type="SFLD" id="SFLDG01111">
    <property type="entry name" value="Uncharacterised_Radical_SAM_Su"/>
    <property type="match status" value="1"/>
</dbReference>
<protein>
    <submittedName>
        <fullName evidence="9">Radical SAM protein</fullName>
    </submittedName>
</protein>
<dbReference type="InterPro" id="IPR034457">
    <property type="entry name" value="Organic_radical-activating"/>
</dbReference>
<dbReference type="PATRIC" id="fig|1543721.4.peg.3537"/>
<keyword evidence="7" id="KW-0411">Iron-sulfur</keyword>
<dbReference type="InterPro" id="IPR058240">
    <property type="entry name" value="rSAM_sf"/>
</dbReference>
<evidence type="ECO:0000256" key="3">
    <source>
        <dbReference type="ARBA" id="ARBA00022526"/>
    </source>
</evidence>
<evidence type="ECO:0000313" key="10">
    <source>
        <dbReference type="Proteomes" id="UP000034410"/>
    </source>
</evidence>
<keyword evidence="3" id="KW-0313">Glucose metabolism</keyword>
<keyword evidence="10" id="KW-1185">Reference proteome</keyword>
<keyword evidence="6" id="KW-0408">Iron</keyword>
<dbReference type="SUPFAM" id="SSF102114">
    <property type="entry name" value="Radical SAM enzymes"/>
    <property type="match status" value="1"/>
</dbReference>